<dbReference type="InterPro" id="IPR028082">
    <property type="entry name" value="Peripla_BP_I"/>
</dbReference>
<gene>
    <name evidence="2" type="ORF">RMCC_5304</name>
</gene>
<feature type="domain" description="Periplasmic binding protein" evidence="1">
    <location>
        <begin position="89"/>
        <end position="163"/>
    </location>
</feature>
<dbReference type="SUPFAM" id="SSF53822">
    <property type="entry name" value="Periplasmic binding protein-like I"/>
    <property type="match status" value="1"/>
</dbReference>
<keyword evidence="3" id="KW-1185">Reference proteome</keyword>
<evidence type="ECO:0000259" key="1">
    <source>
        <dbReference type="Pfam" id="PF13407"/>
    </source>
</evidence>
<evidence type="ECO:0000313" key="3">
    <source>
        <dbReference type="Proteomes" id="UP000069443"/>
    </source>
</evidence>
<reference evidence="3" key="1">
    <citation type="journal article" date="2016" name="Genome Announc.">
        <title>Draft Genome Sequences of Five Rapidly Growing Mycobacterium Species, M. thermoresistibile, M. fortuitum subsp. acetamidolyticum, M. canariasense, M. brisbanense, and M. novocastrense.</title>
        <authorList>
            <person name="Katahira K."/>
            <person name="Ogura Y."/>
            <person name="Gotoh Y."/>
            <person name="Hayashi T."/>
        </authorList>
    </citation>
    <scope>NUCLEOTIDE SEQUENCE [LARGE SCALE GENOMIC DNA]</scope>
    <source>
        <strain evidence="3">JCM15298</strain>
    </source>
</reference>
<accession>A0A100WGY7</accession>
<organism evidence="2 3">
    <name type="scientific">Mycolicibacterium canariasense</name>
    <name type="common">Mycobacterium canariasense</name>
    <dbReference type="NCBI Taxonomy" id="228230"/>
    <lineage>
        <taxon>Bacteria</taxon>
        <taxon>Bacillati</taxon>
        <taxon>Actinomycetota</taxon>
        <taxon>Actinomycetes</taxon>
        <taxon>Mycobacteriales</taxon>
        <taxon>Mycobacteriaceae</taxon>
        <taxon>Mycolicibacterium</taxon>
    </lineage>
</organism>
<dbReference type="RefSeq" id="WP_062659147.1">
    <property type="nucleotide sequence ID" value="NZ_BCSY01000081.1"/>
</dbReference>
<evidence type="ECO:0000313" key="2">
    <source>
        <dbReference type="EMBL" id="GAS98339.1"/>
    </source>
</evidence>
<dbReference type="InterPro" id="IPR025997">
    <property type="entry name" value="SBP_2_dom"/>
</dbReference>
<dbReference type="AlphaFoldDB" id="A0A100WGY7"/>
<keyword evidence="2" id="KW-0813">Transport</keyword>
<name>A0A100WGY7_MYCCR</name>
<dbReference type="Pfam" id="PF13407">
    <property type="entry name" value="Peripla_BP_4"/>
    <property type="match status" value="1"/>
</dbReference>
<keyword evidence="2" id="KW-0762">Sugar transport</keyword>
<dbReference type="Gene3D" id="3.40.50.2300">
    <property type="match status" value="1"/>
</dbReference>
<sequence>MVGNGMIPMHRASTAGVVALAGVAMLLGACTTISDGPRIATDLTAQQREILQAGYDGDSLQRPTAVGPAAQRGKRVWAVSCGEAYQACSQLSAGFVEAGAQLGWEVNLVDGKADPSTATGLIRQAVAADVDGIAVFSYDCPGVKSGLEAARAARIPVVQFTSIDCDDEAFGAGEALYTAGLNVMGSTKIKDYYLKCDTDENDGRSGGRQAARR</sequence>
<dbReference type="EMBL" id="BCSY01000081">
    <property type="protein sequence ID" value="GAS98339.1"/>
    <property type="molecule type" value="Genomic_DNA"/>
</dbReference>
<comment type="caution">
    <text evidence="2">The sequence shown here is derived from an EMBL/GenBank/DDBJ whole genome shotgun (WGS) entry which is preliminary data.</text>
</comment>
<dbReference type="STRING" id="228230.RMCC_5304"/>
<reference evidence="3" key="2">
    <citation type="submission" date="2016-02" db="EMBL/GenBank/DDBJ databases">
        <title>Draft genome sequence of five rapidly growing Mycobacterium species.</title>
        <authorList>
            <person name="Katahira K."/>
            <person name="Gotou Y."/>
            <person name="Iida K."/>
            <person name="Ogura Y."/>
            <person name="Hayashi T."/>
        </authorList>
    </citation>
    <scope>NUCLEOTIDE SEQUENCE [LARGE SCALE GENOMIC DNA]</scope>
    <source>
        <strain evidence="3">JCM15298</strain>
    </source>
</reference>
<dbReference type="Proteomes" id="UP000069443">
    <property type="component" value="Unassembled WGS sequence"/>
</dbReference>
<protein>
    <submittedName>
        <fullName evidence="2">ABC-type sugar transport system periplasmic comp onent-like protein</fullName>
    </submittedName>
</protein>
<proteinExistence type="predicted"/>
<dbReference type="OrthoDB" id="8287616at2"/>